<dbReference type="RefSeq" id="NP_001077509.1">
    <property type="nucleotide sequence ID" value="NM_001084040.1"/>
</dbReference>
<comment type="caution">
    <text evidence="6">The sequence shown here is derived from an EMBL/GenBank/DDBJ whole genome shotgun (WGS) entry which is preliminary data.</text>
</comment>
<proteinExistence type="inferred from homology"/>
<dbReference type="KEGG" id="ath:AT1G10717"/>
<dbReference type="InterPro" id="IPR041608">
    <property type="entry name" value="ESF1_brassicaceae"/>
</dbReference>
<evidence type="ECO:0000256" key="2">
    <source>
        <dbReference type="ARBA" id="ARBA00022729"/>
    </source>
</evidence>
<keyword evidence="2 4" id="KW-0732">Signal</keyword>
<comment type="similarity">
    <text evidence="1">Belongs to the MEG family.</text>
</comment>
<accession>A0A178WLA2</accession>
<evidence type="ECO:0000256" key="4">
    <source>
        <dbReference type="SAM" id="SignalP"/>
    </source>
</evidence>
<dbReference type="GO" id="GO:0010098">
    <property type="term" value="P:suspensor development"/>
    <property type="evidence" value="ECO:0007669"/>
    <property type="project" value="InterPro"/>
</dbReference>
<dbReference type="Pfam" id="PF18209">
    <property type="entry name" value="ESF1"/>
    <property type="match status" value="1"/>
</dbReference>
<dbReference type="Proteomes" id="UP000078284">
    <property type="component" value="Chromosome 1"/>
</dbReference>
<sequence>MKSSHTTLICIIMLSLFALHECEKMEVKEIGRSSKIILPACMHETCSGGFSLKNDCWCCLRLKTKQARCWKEKEFPNAKELCFANCPPLE</sequence>
<dbReference type="PhylomeDB" id="A0A178WLA2"/>
<keyword evidence="3" id="KW-1015">Disulfide bond</keyword>
<evidence type="ECO:0000256" key="3">
    <source>
        <dbReference type="ARBA" id="ARBA00023157"/>
    </source>
</evidence>
<reference evidence="7" key="1">
    <citation type="journal article" date="2016" name="Proc. Natl. Acad. Sci. U.S.A.">
        <title>Chromosome-level assembly of Arabidopsis thaliana Ler reveals the extent of translocation and inversion polymorphisms.</title>
        <authorList>
            <person name="Zapata L."/>
            <person name="Ding J."/>
            <person name="Willing E.M."/>
            <person name="Hartwig B."/>
            <person name="Bezdan D."/>
            <person name="Jiao W.B."/>
            <person name="Patel V."/>
            <person name="Velikkakam James G."/>
            <person name="Koornneef M."/>
            <person name="Ossowski S."/>
            <person name="Schneeberger K."/>
        </authorList>
    </citation>
    <scope>NUCLEOTIDE SEQUENCE [LARGE SCALE GENOMIC DNA]</scope>
    <source>
        <strain evidence="7">cv. Landsberg erecta</strain>
    </source>
</reference>
<dbReference type="SMR" id="A0A178WLA2"/>
<dbReference type="AlphaFoldDB" id="A0A178WLA2"/>
<evidence type="ECO:0000259" key="5">
    <source>
        <dbReference type="Pfam" id="PF18209"/>
    </source>
</evidence>
<evidence type="ECO:0000256" key="1">
    <source>
        <dbReference type="ARBA" id="ARBA00010149"/>
    </source>
</evidence>
<organism evidence="6 7">
    <name type="scientific">Arabidopsis thaliana</name>
    <name type="common">Mouse-ear cress</name>
    <dbReference type="NCBI Taxonomy" id="3702"/>
    <lineage>
        <taxon>Eukaryota</taxon>
        <taxon>Viridiplantae</taxon>
        <taxon>Streptophyta</taxon>
        <taxon>Embryophyta</taxon>
        <taxon>Tracheophyta</taxon>
        <taxon>Spermatophyta</taxon>
        <taxon>Magnoliopsida</taxon>
        <taxon>eudicotyledons</taxon>
        <taxon>Gunneridae</taxon>
        <taxon>Pentapetalae</taxon>
        <taxon>rosids</taxon>
        <taxon>malvids</taxon>
        <taxon>Brassicales</taxon>
        <taxon>Brassicaceae</taxon>
        <taxon>Camelineae</taxon>
        <taxon>Arabidopsis</taxon>
    </lineage>
</organism>
<feature type="chain" id="PRO_5008096054" description="Embryo surrounding factor 1 brassicaceae domain-containing protein" evidence="4">
    <location>
        <begin position="23"/>
        <end position="90"/>
    </location>
</feature>
<name>A0A178WLA2_ARATH</name>
<dbReference type="OMA" id="SHTTLIC"/>
<evidence type="ECO:0000313" key="7">
    <source>
        <dbReference type="Proteomes" id="UP000078284"/>
    </source>
</evidence>
<evidence type="ECO:0000313" key="6">
    <source>
        <dbReference type="EMBL" id="OAP19097.1"/>
    </source>
</evidence>
<feature type="signal peptide" evidence="4">
    <location>
        <begin position="1"/>
        <end position="22"/>
    </location>
</feature>
<feature type="domain" description="Embryo surrounding factor 1 brassicaceae" evidence="5">
    <location>
        <begin position="34"/>
        <end position="89"/>
    </location>
</feature>
<gene>
    <name evidence="6" type="ordered locus">AXX17_At1g10870</name>
</gene>
<protein>
    <recommendedName>
        <fullName evidence="5">Embryo surrounding factor 1 brassicaceae domain-containing protein</fullName>
    </recommendedName>
</protein>
<dbReference type="EMBL" id="LUHQ01000001">
    <property type="protein sequence ID" value="OAP19097.1"/>
    <property type="molecule type" value="Genomic_DNA"/>
</dbReference>